<dbReference type="PANTHER" id="PTHR42643">
    <property type="entry name" value="IONOTROPIC RECEPTOR 20A-RELATED"/>
    <property type="match status" value="1"/>
</dbReference>
<feature type="transmembrane region" description="Helical" evidence="8">
    <location>
        <begin position="69"/>
        <end position="91"/>
    </location>
</feature>
<comment type="caution">
    <text evidence="9">The sequence shown here is derived from an EMBL/GenBank/DDBJ whole genome shotgun (WGS) entry which is preliminary data.</text>
</comment>
<name>A0A9J6CB86_POLVA</name>
<keyword evidence="7" id="KW-0325">Glycoprotein</keyword>
<dbReference type="PANTHER" id="PTHR42643:SF30">
    <property type="entry name" value="IONOTROPIC RECEPTOR 40A-RELATED"/>
    <property type="match status" value="1"/>
</dbReference>
<organism evidence="9 10">
    <name type="scientific">Polypedilum vanderplanki</name>
    <name type="common">Sleeping chironomid midge</name>
    <dbReference type="NCBI Taxonomy" id="319348"/>
    <lineage>
        <taxon>Eukaryota</taxon>
        <taxon>Metazoa</taxon>
        <taxon>Ecdysozoa</taxon>
        <taxon>Arthropoda</taxon>
        <taxon>Hexapoda</taxon>
        <taxon>Insecta</taxon>
        <taxon>Pterygota</taxon>
        <taxon>Neoptera</taxon>
        <taxon>Endopterygota</taxon>
        <taxon>Diptera</taxon>
        <taxon>Nematocera</taxon>
        <taxon>Chironomoidea</taxon>
        <taxon>Chironomidae</taxon>
        <taxon>Chironominae</taxon>
        <taxon>Polypedilum</taxon>
        <taxon>Polypedilum</taxon>
    </lineage>
</organism>
<protein>
    <recommendedName>
        <fullName evidence="11">Ionotropic receptor</fullName>
    </recommendedName>
</protein>
<keyword evidence="2" id="KW-1003">Cell membrane</keyword>
<dbReference type="GO" id="GO:0005886">
    <property type="term" value="C:plasma membrane"/>
    <property type="evidence" value="ECO:0007669"/>
    <property type="project" value="UniProtKB-SubCell"/>
</dbReference>
<evidence type="ECO:0000256" key="4">
    <source>
        <dbReference type="ARBA" id="ARBA00022989"/>
    </source>
</evidence>
<keyword evidence="3 8" id="KW-0812">Transmembrane</keyword>
<evidence type="ECO:0000313" key="10">
    <source>
        <dbReference type="Proteomes" id="UP001107558"/>
    </source>
</evidence>
<keyword evidence="5 8" id="KW-0472">Membrane</keyword>
<keyword evidence="10" id="KW-1185">Reference proteome</keyword>
<evidence type="ECO:0000256" key="1">
    <source>
        <dbReference type="ARBA" id="ARBA00004651"/>
    </source>
</evidence>
<accession>A0A9J6CB86</accession>
<evidence type="ECO:0000256" key="5">
    <source>
        <dbReference type="ARBA" id="ARBA00023136"/>
    </source>
</evidence>
<feature type="transmembrane region" description="Helical" evidence="8">
    <location>
        <begin position="103"/>
        <end position="121"/>
    </location>
</feature>
<evidence type="ECO:0000256" key="7">
    <source>
        <dbReference type="ARBA" id="ARBA00023180"/>
    </source>
</evidence>
<evidence type="ECO:0000313" key="9">
    <source>
        <dbReference type="EMBL" id="KAG5679173.1"/>
    </source>
</evidence>
<keyword evidence="6" id="KW-0675">Receptor</keyword>
<dbReference type="AlphaFoldDB" id="A0A9J6CB86"/>
<evidence type="ECO:0000256" key="3">
    <source>
        <dbReference type="ARBA" id="ARBA00022692"/>
    </source>
</evidence>
<comment type="subcellular location">
    <subcellularLocation>
        <location evidence="1">Cell membrane</location>
        <topology evidence="1">Multi-pass membrane protein</topology>
    </subcellularLocation>
</comment>
<dbReference type="OrthoDB" id="8050636at2759"/>
<proteinExistence type="predicted"/>
<evidence type="ECO:0000256" key="8">
    <source>
        <dbReference type="SAM" id="Phobius"/>
    </source>
</evidence>
<sequence>MLKGDQNWGTKNFNVSTMYIFNIFKNIHPITIEYSYNSQPLHFYDYYFLISHNDVYTNYEKLNFPFDTATWILIFFIFGLTFVSIFGLHFCPPWLKVLIFGKGIIHPAYNALGIFFGIAQLRLPSESFCRAILIIYLWFCLIIRTCWQSKMFECITTDMRKPLPESIEDLINMNYTVAYLGHTKTEKLYYGELLNHRNGPKIENITDFYEFLQLYKAVLDGDTKLKYAFFVDTTQHASFNRTFKNSLPIMKNERMTKSASITMFRHTFITQPIDETINKLIPSGILQHENDFGSWYYYRPVDIDVEDPRRILSMPDLEFGFVIFLGFLGLSVVVFICELNGLFVKRQLRKLFGLYEFLRVIRERLKDYHDKW</sequence>
<evidence type="ECO:0008006" key="11">
    <source>
        <dbReference type="Google" id="ProtNLM"/>
    </source>
</evidence>
<evidence type="ECO:0000256" key="6">
    <source>
        <dbReference type="ARBA" id="ARBA00023170"/>
    </source>
</evidence>
<dbReference type="InterPro" id="IPR052192">
    <property type="entry name" value="Insect_Ionotropic_Sensory_Rcpt"/>
</dbReference>
<reference evidence="9" key="1">
    <citation type="submission" date="2021-03" db="EMBL/GenBank/DDBJ databases">
        <title>Chromosome level genome of the anhydrobiotic midge Polypedilum vanderplanki.</title>
        <authorList>
            <person name="Yoshida Y."/>
            <person name="Kikawada T."/>
            <person name="Gusev O."/>
        </authorList>
    </citation>
    <scope>NUCLEOTIDE SEQUENCE</scope>
    <source>
        <strain evidence="9">NIAS01</strain>
        <tissue evidence="9">Whole body or cell culture</tissue>
    </source>
</reference>
<evidence type="ECO:0000256" key="2">
    <source>
        <dbReference type="ARBA" id="ARBA00022475"/>
    </source>
</evidence>
<dbReference type="EMBL" id="JADBJN010000002">
    <property type="protein sequence ID" value="KAG5679173.1"/>
    <property type="molecule type" value="Genomic_DNA"/>
</dbReference>
<gene>
    <name evidence="9" type="ORF">PVAND_008763</name>
</gene>
<keyword evidence="4 8" id="KW-1133">Transmembrane helix</keyword>
<dbReference type="Proteomes" id="UP001107558">
    <property type="component" value="Chromosome 2"/>
</dbReference>
<feature type="transmembrane region" description="Helical" evidence="8">
    <location>
        <begin position="319"/>
        <end position="343"/>
    </location>
</feature>